<accession>A0A4Z2FR48</accession>
<gene>
    <name evidence="1" type="ORF">EYF80_046409</name>
</gene>
<dbReference type="EMBL" id="SRLO01000968">
    <property type="protein sequence ID" value="TNN43395.1"/>
    <property type="molecule type" value="Genomic_DNA"/>
</dbReference>
<protein>
    <submittedName>
        <fullName evidence="1">Uncharacterized protein</fullName>
    </submittedName>
</protein>
<reference evidence="1 2" key="1">
    <citation type="submission" date="2019-03" db="EMBL/GenBank/DDBJ databases">
        <title>First draft genome of Liparis tanakae, snailfish: a comprehensive survey of snailfish specific genes.</title>
        <authorList>
            <person name="Kim W."/>
            <person name="Song I."/>
            <person name="Jeong J.-H."/>
            <person name="Kim D."/>
            <person name="Kim S."/>
            <person name="Ryu S."/>
            <person name="Song J.Y."/>
            <person name="Lee S.K."/>
        </authorList>
    </citation>
    <scope>NUCLEOTIDE SEQUENCE [LARGE SCALE GENOMIC DNA]</scope>
    <source>
        <tissue evidence="1">Muscle</tissue>
    </source>
</reference>
<evidence type="ECO:0000313" key="1">
    <source>
        <dbReference type="EMBL" id="TNN43395.1"/>
    </source>
</evidence>
<comment type="caution">
    <text evidence="1">The sequence shown here is derived from an EMBL/GenBank/DDBJ whole genome shotgun (WGS) entry which is preliminary data.</text>
</comment>
<keyword evidence="2" id="KW-1185">Reference proteome</keyword>
<proteinExistence type="predicted"/>
<name>A0A4Z2FR48_9TELE</name>
<dbReference type="Proteomes" id="UP000314294">
    <property type="component" value="Unassembled WGS sequence"/>
</dbReference>
<sequence length="110" mass="11974">MTFNNRVVPVSGSGMFTLIDPVGNFFSTLDPSLLIKEQRAAVKQLEGLSALLKGFNMNYGDSGARTGDLVVSFEGEELHRLRNNAAKIQLKPPHRGVGWTWNSCIVPTAA</sequence>
<organism evidence="1 2">
    <name type="scientific">Liparis tanakae</name>
    <name type="common">Tanaka's snailfish</name>
    <dbReference type="NCBI Taxonomy" id="230148"/>
    <lineage>
        <taxon>Eukaryota</taxon>
        <taxon>Metazoa</taxon>
        <taxon>Chordata</taxon>
        <taxon>Craniata</taxon>
        <taxon>Vertebrata</taxon>
        <taxon>Euteleostomi</taxon>
        <taxon>Actinopterygii</taxon>
        <taxon>Neopterygii</taxon>
        <taxon>Teleostei</taxon>
        <taxon>Neoteleostei</taxon>
        <taxon>Acanthomorphata</taxon>
        <taxon>Eupercaria</taxon>
        <taxon>Perciformes</taxon>
        <taxon>Cottioidei</taxon>
        <taxon>Cottales</taxon>
        <taxon>Liparidae</taxon>
        <taxon>Liparis</taxon>
    </lineage>
</organism>
<evidence type="ECO:0000313" key="2">
    <source>
        <dbReference type="Proteomes" id="UP000314294"/>
    </source>
</evidence>
<dbReference type="AlphaFoldDB" id="A0A4Z2FR48"/>